<dbReference type="RefSeq" id="WP_400353422.1">
    <property type="nucleotide sequence ID" value="NZ_JBIXLA010000002.1"/>
</dbReference>
<evidence type="ECO:0000256" key="1">
    <source>
        <dbReference type="SAM" id="MobiDB-lite"/>
    </source>
</evidence>
<evidence type="ECO:0000259" key="2">
    <source>
        <dbReference type="Pfam" id="PF03432"/>
    </source>
</evidence>
<feature type="region of interest" description="Disordered" evidence="1">
    <location>
        <begin position="161"/>
        <end position="188"/>
    </location>
</feature>
<keyword evidence="4" id="KW-1185">Reference proteome</keyword>
<name>A0ABW8GST8_9GAMM</name>
<feature type="domain" description="MobA/VirD2-like nuclease" evidence="2">
    <location>
        <begin position="33"/>
        <end position="151"/>
    </location>
</feature>
<accession>A0ABW8GST8</accession>
<comment type="caution">
    <text evidence="3">The sequence shown here is derived from an EMBL/GenBank/DDBJ whole genome shotgun (WGS) entry which is preliminary data.</text>
</comment>
<dbReference type="Proteomes" id="UP001617702">
    <property type="component" value="Unassembled WGS sequence"/>
</dbReference>
<protein>
    <submittedName>
        <fullName evidence="3">Relaxase/mobilization nuclease domain-containing protein</fullName>
    </submittedName>
</protein>
<evidence type="ECO:0000313" key="4">
    <source>
        <dbReference type="Proteomes" id="UP001617702"/>
    </source>
</evidence>
<dbReference type="EMBL" id="JBIXLB010000002">
    <property type="protein sequence ID" value="MFJ5512424.1"/>
    <property type="molecule type" value="Genomic_DNA"/>
</dbReference>
<organism evidence="3 4">
    <name type="scientific">Pectobacterium jejuense</name>
    <dbReference type="NCBI Taxonomy" id="2974022"/>
    <lineage>
        <taxon>Bacteria</taxon>
        <taxon>Pseudomonadati</taxon>
        <taxon>Pseudomonadota</taxon>
        <taxon>Gammaproteobacteria</taxon>
        <taxon>Enterobacterales</taxon>
        <taxon>Pectobacteriaceae</taxon>
        <taxon>Pectobacterium</taxon>
    </lineage>
</organism>
<dbReference type="InterPro" id="IPR005094">
    <property type="entry name" value="Endonuclease_MobA/VirD2"/>
</dbReference>
<dbReference type="Pfam" id="PF03432">
    <property type="entry name" value="Relaxase"/>
    <property type="match status" value="1"/>
</dbReference>
<proteinExistence type="predicted"/>
<reference evidence="3 4" key="1">
    <citation type="submission" date="2024-10" db="EMBL/GenBank/DDBJ databases">
        <authorList>
            <person name="Lu C.-H."/>
        </authorList>
    </citation>
    <scope>NUCLEOTIDE SEQUENCE [LARGE SCALE GENOMIC DNA]</scope>
    <source>
        <strain evidence="3 4">22LXZD03-01</strain>
    </source>
</reference>
<gene>
    <name evidence="3" type="ORF">ACIPUH_06425</name>
</gene>
<sequence length="491" mass="53939">MKGMQKIRRGKNFAGVVLYALRLGSHHQCTPYVIGGNMMGDIAGDLIAEFTTTKTLRPDVAKPVWHNSLRLPKNEALTNSEWSKIADDYMSRMGFSETHLRCYVLHDDVDGQHIHIIASRIDLNAGKLYLGKNENLISTRIIQQLERDYSLTRTKGSELVISPSPASPYPPSLSRKSPTKKPMGAIPKPKRLSRNEAMMEKYKGEPSTKSVIQEALEELLVAKPSTIEFVTQLVARNITVVPNIASTGKMNGFSFEYGGIAFKASQLGKGYSWSVLQHRLDYQPERDNPFLFGLKMPSVSEASVREAPVSAIATDTPKIIKEDVSSPIEAFILDNEAGQGEYAIDSPKTLLPDADAKEAYATEAVKEAGAGGKEAHATEAVKEAGAGGKEAHVTEAVKEVDAGSKETYATEAVKETHLRKPISMVLTGFRWLETIPYLNIIIGMLKKLKIPTLKRPDKHNTITGVKMIEIATTPKTTTEIPSIHSNRSPSM</sequence>
<evidence type="ECO:0000313" key="3">
    <source>
        <dbReference type="EMBL" id="MFJ5512424.1"/>
    </source>
</evidence>